<accession>A0A078KNM9</accession>
<dbReference type="HOGENOM" id="CLU_867921_0_0_9"/>
<comment type="subcellular location">
    <subcellularLocation>
        <location evidence="1 6">Cell membrane</location>
        <topology evidence="1 6">Multi-pass membrane protein</topology>
    </subcellularLocation>
</comment>
<evidence type="ECO:0000256" key="2">
    <source>
        <dbReference type="ARBA" id="ARBA00022475"/>
    </source>
</evidence>
<keyword evidence="5 6" id="KW-0472">Membrane</keyword>
<evidence type="ECO:0000256" key="5">
    <source>
        <dbReference type="ARBA" id="ARBA00023136"/>
    </source>
</evidence>
<evidence type="ECO:0000256" key="3">
    <source>
        <dbReference type="ARBA" id="ARBA00022692"/>
    </source>
</evidence>
<proteinExistence type="inferred from homology"/>
<dbReference type="GO" id="GO:0046677">
    <property type="term" value="P:response to antibiotic"/>
    <property type="evidence" value="ECO:0007669"/>
    <property type="project" value="UniProtKB-KW"/>
</dbReference>
<dbReference type="GO" id="GO:0050071">
    <property type="term" value="F:phosphatidylglycerol lysyltransferase activity"/>
    <property type="evidence" value="ECO:0007669"/>
    <property type="project" value="UniProtKB-EC"/>
</dbReference>
<dbReference type="AlphaFoldDB" id="A0A078KNM9"/>
<keyword evidence="4 6" id="KW-1133">Transmembrane helix</keyword>
<dbReference type="KEGG" id="ccel:CCDG5_1025"/>
<protein>
    <recommendedName>
        <fullName evidence="6">Phosphatidylglycerol lysyltransferase</fullName>
        <ecNumber evidence="6">2.3.2.3</ecNumber>
    </recommendedName>
    <alternativeName>
        <fullName evidence="6">Lysylphosphatidylglycerol synthase</fullName>
    </alternativeName>
</protein>
<dbReference type="STRING" id="29343.CCDG5_1025"/>
<dbReference type="EMBL" id="LM995447">
    <property type="protein sequence ID" value="CDZ24142.1"/>
    <property type="molecule type" value="Genomic_DNA"/>
</dbReference>
<evidence type="ECO:0000256" key="4">
    <source>
        <dbReference type="ARBA" id="ARBA00022989"/>
    </source>
</evidence>
<dbReference type="OrthoDB" id="144616at2"/>
<evidence type="ECO:0000256" key="1">
    <source>
        <dbReference type="ARBA" id="ARBA00004651"/>
    </source>
</evidence>
<organism evidence="7 8">
    <name type="scientific">[Clostridium] cellulosi</name>
    <dbReference type="NCBI Taxonomy" id="29343"/>
    <lineage>
        <taxon>Bacteria</taxon>
        <taxon>Bacillati</taxon>
        <taxon>Bacillota</taxon>
        <taxon>Clostridia</taxon>
        <taxon>Eubacteriales</taxon>
        <taxon>Oscillospiraceae</taxon>
        <taxon>Oscillospiraceae incertae sedis</taxon>
    </lineage>
</organism>
<keyword evidence="2" id="KW-1003">Cell membrane</keyword>
<feature type="transmembrane region" description="Helical" evidence="6">
    <location>
        <begin position="16"/>
        <end position="37"/>
    </location>
</feature>
<dbReference type="EC" id="2.3.2.3" evidence="6"/>
<gene>
    <name evidence="6" type="primary">mprF</name>
    <name evidence="7" type="ORF">CCDG5_1025</name>
</gene>
<evidence type="ECO:0000313" key="8">
    <source>
        <dbReference type="Proteomes" id="UP000032431"/>
    </source>
</evidence>
<name>A0A078KNM9_9FIRM</name>
<feature type="transmembrane region" description="Helical" evidence="6">
    <location>
        <begin position="275"/>
        <end position="297"/>
    </location>
</feature>
<keyword evidence="3 6" id="KW-0812">Transmembrane</keyword>
<feature type="transmembrane region" description="Helical" evidence="6">
    <location>
        <begin position="122"/>
        <end position="144"/>
    </location>
</feature>
<dbReference type="PANTHER" id="PTHR39087:SF2">
    <property type="entry name" value="UPF0104 MEMBRANE PROTEIN MJ1595"/>
    <property type="match status" value="1"/>
</dbReference>
<comment type="similarity">
    <text evidence="6">Belongs to the LPG synthase family.</text>
</comment>
<comment type="function">
    <text evidence="6">Catalyzes the transfer of a lysyl group from L-lysyl-tRNA(Lys) to membrane-bound phosphatidylglycerol (PG), which produces lysylphosphatidylglycerol (LPG), a major component of the bacterial membrane with a positive net charge. LPG synthesis contributes to bacterial virulence as it is involved in the resistance mechanism against cationic antimicrobial peptides (CAMP) produces by the host's immune system (defensins, cathelicidins) and by the competing microorganisms.</text>
</comment>
<feature type="transmembrane region" description="Helical" evidence="6">
    <location>
        <begin position="198"/>
        <end position="219"/>
    </location>
</feature>
<sequence>MVVKSRKKDNIKRLKIIGGVIITAVAFYFFMAALSGLNPSDLSTERINWWLVCASAIIFGFATFVRALVYPYGIDKDMSIIDAWQIVAVGNAANMVLPFRAGEGIRLAVFPKRYSAAKRAKLAFIPGMADIGVILLLSVLAVYIADFKNPTFVSTLKIAVYGFLTLCALLFIIFLAIPKTRVEVISYFNKDTLNMLKWVFLSWIIMLLSIWVGFIAIGYGPLHSIQLSFGAFAGMNIACLIPSSPGNLGVFEWSVIVGLAELGIATIPAKAAGLVLHIIQYVGIVPLGIILYIRFFIHRNRTESLLFSRNSSWRAFGYKK</sequence>
<dbReference type="PATRIC" id="fig|29343.3.peg.1082"/>
<reference evidence="8" key="1">
    <citation type="submission" date="2014-07" db="EMBL/GenBank/DDBJ databases">
        <authorList>
            <person name="Wibberg D."/>
        </authorList>
    </citation>
    <scope>NUCLEOTIDE SEQUENCE [LARGE SCALE GENOMIC DNA]</scope>
    <source>
        <strain evidence="8">DG5</strain>
    </source>
</reference>
<feature type="transmembrane region" description="Helical" evidence="6">
    <location>
        <begin position="49"/>
        <end position="69"/>
    </location>
</feature>
<keyword evidence="6" id="KW-0808">Transferase</keyword>
<comment type="catalytic activity">
    <reaction evidence="6">
        <text>L-lysyl-tRNA(Lys) + a 1,2-diacyl-sn-glycero-3-phospho-(1'-sn-glycerol) = a 1,2-diacyl-sn-glycero-3-phospho-1'-(3'-O-L-lysyl)-sn-glycerol + tRNA(Lys)</text>
        <dbReference type="Rhea" id="RHEA:10668"/>
        <dbReference type="Rhea" id="RHEA-COMP:9696"/>
        <dbReference type="Rhea" id="RHEA-COMP:9697"/>
        <dbReference type="ChEBI" id="CHEBI:64716"/>
        <dbReference type="ChEBI" id="CHEBI:75792"/>
        <dbReference type="ChEBI" id="CHEBI:78442"/>
        <dbReference type="ChEBI" id="CHEBI:78529"/>
        <dbReference type="EC" id="2.3.2.3"/>
    </reaction>
</comment>
<keyword evidence="6" id="KW-0046">Antibiotic resistance</keyword>
<feature type="transmembrane region" description="Helical" evidence="6">
    <location>
        <begin position="156"/>
        <end position="177"/>
    </location>
</feature>
<dbReference type="PANTHER" id="PTHR39087">
    <property type="entry name" value="UPF0104 MEMBRANE PROTEIN MJ1595"/>
    <property type="match status" value="1"/>
</dbReference>
<evidence type="ECO:0000313" key="7">
    <source>
        <dbReference type="EMBL" id="CDZ24142.1"/>
    </source>
</evidence>
<dbReference type="GO" id="GO:0006629">
    <property type="term" value="P:lipid metabolic process"/>
    <property type="evidence" value="ECO:0007669"/>
    <property type="project" value="UniProtKB-KW"/>
</dbReference>
<evidence type="ECO:0000256" key="6">
    <source>
        <dbReference type="RuleBase" id="RU363042"/>
    </source>
</evidence>
<keyword evidence="6" id="KW-0443">Lipid metabolism</keyword>
<dbReference type="Proteomes" id="UP000032431">
    <property type="component" value="Chromosome I"/>
</dbReference>
<dbReference type="InterPro" id="IPR022791">
    <property type="entry name" value="L-PG_synthase/AglD"/>
</dbReference>
<keyword evidence="8" id="KW-1185">Reference proteome</keyword>
<dbReference type="GO" id="GO:0005886">
    <property type="term" value="C:plasma membrane"/>
    <property type="evidence" value="ECO:0007669"/>
    <property type="project" value="UniProtKB-SubCell"/>
</dbReference>
<dbReference type="Pfam" id="PF03706">
    <property type="entry name" value="LPG_synthase_TM"/>
    <property type="match status" value="1"/>
</dbReference>